<evidence type="ECO:0000256" key="1">
    <source>
        <dbReference type="SAM" id="MobiDB-lite"/>
    </source>
</evidence>
<gene>
    <name evidence="2" type="ORF">NDU88_007368</name>
</gene>
<name>A0AAV7NVS3_PLEWA</name>
<comment type="caution">
    <text evidence="2">The sequence shown here is derived from an EMBL/GenBank/DDBJ whole genome shotgun (WGS) entry which is preliminary data.</text>
</comment>
<feature type="region of interest" description="Disordered" evidence="1">
    <location>
        <begin position="34"/>
        <end position="176"/>
    </location>
</feature>
<feature type="compositionally biased region" description="Gly residues" evidence="1">
    <location>
        <begin position="137"/>
        <end position="148"/>
    </location>
</feature>
<feature type="compositionally biased region" description="Basic and acidic residues" evidence="1">
    <location>
        <begin position="152"/>
        <end position="162"/>
    </location>
</feature>
<dbReference type="AlphaFoldDB" id="A0AAV7NVS3"/>
<accession>A0AAV7NVS3</accession>
<evidence type="ECO:0000313" key="3">
    <source>
        <dbReference type="Proteomes" id="UP001066276"/>
    </source>
</evidence>
<evidence type="ECO:0000313" key="2">
    <source>
        <dbReference type="EMBL" id="KAJ1119182.1"/>
    </source>
</evidence>
<feature type="compositionally biased region" description="Basic and acidic residues" evidence="1">
    <location>
        <begin position="93"/>
        <end position="106"/>
    </location>
</feature>
<dbReference type="Proteomes" id="UP001066276">
    <property type="component" value="Chromosome 8"/>
</dbReference>
<proteinExistence type="predicted"/>
<keyword evidence="3" id="KW-1185">Reference proteome</keyword>
<reference evidence="2" key="1">
    <citation type="journal article" date="2022" name="bioRxiv">
        <title>Sequencing and chromosome-scale assembly of the giantPleurodeles waltlgenome.</title>
        <authorList>
            <person name="Brown T."/>
            <person name="Elewa A."/>
            <person name="Iarovenko S."/>
            <person name="Subramanian E."/>
            <person name="Araus A.J."/>
            <person name="Petzold A."/>
            <person name="Susuki M."/>
            <person name="Suzuki K.-i.T."/>
            <person name="Hayashi T."/>
            <person name="Toyoda A."/>
            <person name="Oliveira C."/>
            <person name="Osipova E."/>
            <person name="Leigh N.D."/>
            <person name="Simon A."/>
            <person name="Yun M.H."/>
        </authorList>
    </citation>
    <scope>NUCLEOTIDE SEQUENCE</scope>
    <source>
        <strain evidence="2">20211129_DDA</strain>
        <tissue evidence="2">Liver</tissue>
    </source>
</reference>
<dbReference type="EMBL" id="JANPWB010000012">
    <property type="protein sequence ID" value="KAJ1119182.1"/>
    <property type="molecule type" value="Genomic_DNA"/>
</dbReference>
<organism evidence="2 3">
    <name type="scientific">Pleurodeles waltl</name>
    <name type="common">Iberian ribbed newt</name>
    <dbReference type="NCBI Taxonomy" id="8319"/>
    <lineage>
        <taxon>Eukaryota</taxon>
        <taxon>Metazoa</taxon>
        <taxon>Chordata</taxon>
        <taxon>Craniata</taxon>
        <taxon>Vertebrata</taxon>
        <taxon>Euteleostomi</taxon>
        <taxon>Amphibia</taxon>
        <taxon>Batrachia</taxon>
        <taxon>Caudata</taxon>
        <taxon>Salamandroidea</taxon>
        <taxon>Salamandridae</taxon>
        <taxon>Pleurodelinae</taxon>
        <taxon>Pleurodeles</taxon>
    </lineage>
</organism>
<sequence length="176" mass="18827">MRIAFNAVVWGLPGCLPVPVDLSPRLRRAVEAAREERPRALDCASGGVTGRSGLERGSRPDVAEPDPPRPRGSRREVLFPLGVPGGAAAVRGQVEEGRGRRRETLRPARVGQSEGKKRGTHPWGWSPRGLNKILPGGATGPIGHGPGGEVPAHPEKLPDRRLQFGAPEPDSHHCSR</sequence>
<feature type="compositionally biased region" description="Basic and acidic residues" evidence="1">
    <location>
        <begin position="53"/>
        <end position="77"/>
    </location>
</feature>
<protein>
    <submittedName>
        <fullName evidence="2">Uncharacterized protein</fullName>
    </submittedName>
</protein>